<name>A0ABS8D4K0_9NEIS</name>
<organism evidence="6 7">
    <name type="scientific">Leeia speluncae</name>
    <dbReference type="NCBI Taxonomy" id="2884804"/>
    <lineage>
        <taxon>Bacteria</taxon>
        <taxon>Pseudomonadati</taxon>
        <taxon>Pseudomonadota</taxon>
        <taxon>Betaproteobacteria</taxon>
        <taxon>Neisseriales</taxon>
        <taxon>Leeiaceae</taxon>
        <taxon>Leeia</taxon>
    </lineage>
</organism>
<evidence type="ECO:0000256" key="4">
    <source>
        <dbReference type="ARBA" id="ARBA00023163"/>
    </source>
</evidence>
<dbReference type="InterPro" id="IPR058163">
    <property type="entry name" value="LysR-type_TF_proteobact-type"/>
</dbReference>
<dbReference type="PANTHER" id="PTHR30537:SF81">
    <property type="entry name" value="TRANSCRIPTIONAL REGULATOR-RELATED"/>
    <property type="match status" value="1"/>
</dbReference>
<dbReference type="Gene3D" id="1.10.10.10">
    <property type="entry name" value="Winged helix-like DNA-binding domain superfamily/Winged helix DNA-binding domain"/>
    <property type="match status" value="1"/>
</dbReference>
<dbReference type="Pfam" id="PF03466">
    <property type="entry name" value="LysR_substrate"/>
    <property type="match status" value="1"/>
</dbReference>
<proteinExistence type="inferred from homology"/>
<reference evidence="6" key="1">
    <citation type="submission" date="2021-10" db="EMBL/GenBank/DDBJ databases">
        <title>The complete genome sequence of Leeia sp. TBRC 13508.</title>
        <authorList>
            <person name="Charoenyingcharoen P."/>
            <person name="Yukphan P."/>
        </authorList>
    </citation>
    <scope>NUCLEOTIDE SEQUENCE</scope>
    <source>
        <strain evidence="6">TBRC 13508</strain>
    </source>
</reference>
<evidence type="ECO:0000313" key="7">
    <source>
        <dbReference type="Proteomes" id="UP001165395"/>
    </source>
</evidence>
<sequence length="305" mass="33838">MDPIVSIRTFLQVMEHGSFSAAARAADVAVSSITRQIDALEKHLGTAVLTRTTHRLTPTEAGLNLMQHARSALGEIDDAIRHIQGIDHQLSGKIVLTAPLTFGQKYLTPLLPAFLNQYPALEIDIRLTDNYLNLIQEGIDLAIRVGEHEVPDLILHPLMPNHHVVCASPAYLARHGTPNTPDELKQHTSLAHHHEHSELGWSFFQGNEQRLIQPHGALSTDNSGLLINAAINDVGVVLMPLWAVWKEIDEGLLIPILTDWKVLSPFGKGLYLATPPHRRQSEKVRTLRQYLLQSLKPLSARCGHV</sequence>
<accession>A0ABS8D4K0</accession>
<dbReference type="InterPro" id="IPR036390">
    <property type="entry name" value="WH_DNA-bd_sf"/>
</dbReference>
<dbReference type="Gene3D" id="3.40.190.290">
    <property type="match status" value="1"/>
</dbReference>
<dbReference type="CDD" id="cd08422">
    <property type="entry name" value="PBP2_CrgA_like"/>
    <property type="match status" value="1"/>
</dbReference>
<keyword evidence="7" id="KW-1185">Reference proteome</keyword>
<dbReference type="Pfam" id="PF00126">
    <property type="entry name" value="HTH_1"/>
    <property type="match status" value="1"/>
</dbReference>
<dbReference type="RefSeq" id="WP_227179556.1">
    <property type="nucleotide sequence ID" value="NZ_JAJBZT010000003.1"/>
</dbReference>
<comment type="similarity">
    <text evidence="1">Belongs to the LysR transcriptional regulatory family.</text>
</comment>
<dbReference type="SUPFAM" id="SSF53850">
    <property type="entry name" value="Periplasmic binding protein-like II"/>
    <property type="match status" value="1"/>
</dbReference>
<evidence type="ECO:0000256" key="2">
    <source>
        <dbReference type="ARBA" id="ARBA00023015"/>
    </source>
</evidence>
<comment type="caution">
    <text evidence="6">The sequence shown here is derived from an EMBL/GenBank/DDBJ whole genome shotgun (WGS) entry which is preliminary data.</text>
</comment>
<keyword evidence="4" id="KW-0804">Transcription</keyword>
<protein>
    <submittedName>
        <fullName evidence="6">LysR family transcriptional regulator</fullName>
    </submittedName>
</protein>
<gene>
    <name evidence="6" type="ORF">LIN78_06060</name>
</gene>
<dbReference type="PANTHER" id="PTHR30537">
    <property type="entry name" value="HTH-TYPE TRANSCRIPTIONAL REGULATOR"/>
    <property type="match status" value="1"/>
</dbReference>
<evidence type="ECO:0000256" key="3">
    <source>
        <dbReference type="ARBA" id="ARBA00023125"/>
    </source>
</evidence>
<evidence type="ECO:0000259" key="5">
    <source>
        <dbReference type="PROSITE" id="PS50931"/>
    </source>
</evidence>
<dbReference type="InterPro" id="IPR000847">
    <property type="entry name" value="LysR_HTH_N"/>
</dbReference>
<dbReference type="EMBL" id="JAJBZT010000003">
    <property type="protein sequence ID" value="MCB6183107.1"/>
    <property type="molecule type" value="Genomic_DNA"/>
</dbReference>
<dbReference type="Proteomes" id="UP001165395">
    <property type="component" value="Unassembled WGS sequence"/>
</dbReference>
<evidence type="ECO:0000313" key="6">
    <source>
        <dbReference type="EMBL" id="MCB6183107.1"/>
    </source>
</evidence>
<keyword evidence="2" id="KW-0805">Transcription regulation</keyword>
<dbReference type="InterPro" id="IPR005119">
    <property type="entry name" value="LysR_subst-bd"/>
</dbReference>
<dbReference type="SUPFAM" id="SSF46785">
    <property type="entry name" value="Winged helix' DNA-binding domain"/>
    <property type="match status" value="1"/>
</dbReference>
<keyword evidence="3" id="KW-0238">DNA-binding</keyword>
<feature type="domain" description="HTH lysR-type" evidence="5">
    <location>
        <begin position="1"/>
        <end position="59"/>
    </location>
</feature>
<evidence type="ECO:0000256" key="1">
    <source>
        <dbReference type="ARBA" id="ARBA00009437"/>
    </source>
</evidence>
<dbReference type="InterPro" id="IPR036388">
    <property type="entry name" value="WH-like_DNA-bd_sf"/>
</dbReference>
<dbReference type="PROSITE" id="PS50931">
    <property type="entry name" value="HTH_LYSR"/>
    <property type="match status" value="1"/>
</dbReference>